<evidence type="ECO:0000256" key="1">
    <source>
        <dbReference type="SAM" id="Phobius"/>
    </source>
</evidence>
<organism evidence="2 3">
    <name type="scientific">Pontiella agarivorans</name>
    <dbReference type="NCBI Taxonomy" id="3038953"/>
    <lineage>
        <taxon>Bacteria</taxon>
        <taxon>Pseudomonadati</taxon>
        <taxon>Kiritimatiellota</taxon>
        <taxon>Kiritimatiellia</taxon>
        <taxon>Kiritimatiellales</taxon>
        <taxon>Pontiellaceae</taxon>
        <taxon>Pontiella</taxon>
    </lineage>
</organism>
<name>A0ABU5MYL8_9BACT</name>
<dbReference type="RefSeq" id="WP_322609072.1">
    <property type="nucleotide sequence ID" value="NZ_JARVCO010000010.1"/>
</dbReference>
<dbReference type="PROSITE" id="PS00409">
    <property type="entry name" value="PROKAR_NTER_METHYL"/>
    <property type="match status" value="1"/>
</dbReference>
<keyword evidence="1" id="KW-0812">Transmembrane</keyword>
<comment type="caution">
    <text evidence="2">The sequence shown here is derived from an EMBL/GenBank/DDBJ whole genome shotgun (WGS) entry which is preliminary data.</text>
</comment>
<gene>
    <name evidence="2" type="ORF">P9H32_11700</name>
</gene>
<keyword evidence="1" id="KW-0472">Membrane</keyword>
<dbReference type="InterPro" id="IPR012902">
    <property type="entry name" value="N_methyl_site"/>
</dbReference>
<dbReference type="Proteomes" id="UP001290861">
    <property type="component" value="Unassembled WGS sequence"/>
</dbReference>
<proteinExistence type="predicted"/>
<accession>A0ABU5MYL8</accession>
<feature type="transmembrane region" description="Helical" evidence="1">
    <location>
        <begin position="12"/>
        <end position="34"/>
    </location>
</feature>
<keyword evidence="1" id="KW-1133">Transmembrane helix</keyword>
<evidence type="ECO:0000313" key="2">
    <source>
        <dbReference type="EMBL" id="MDZ8119288.1"/>
    </source>
</evidence>
<evidence type="ECO:0000313" key="3">
    <source>
        <dbReference type="Proteomes" id="UP001290861"/>
    </source>
</evidence>
<reference evidence="2 3" key="1">
    <citation type="journal article" date="2024" name="Appl. Environ. Microbiol.">
        <title>Pontiella agarivorans sp. nov., a novel marine anaerobic bacterium capable of degrading macroalgal polysaccharides and fixing nitrogen.</title>
        <authorList>
            <person name="Liu N."/>
            <person name="Kivenson V."/>
            <person name="Peng X."/>
            <person name="Cui Z."/>
            <person name="Lankiewicz T.S."/>
            <person name="Gosselin K.M."/>
            <person name="English C.J."/>
            <person name="Blair E.M."/>
            <person name="O'Malley M.A."/>
            <person name="Valentine D.L."/>
        </authorList>
    </citation>
    <scope>NUCLEOTIDE SEQUENCE [LARGE SCALE GENOMIC DNA]</scope>
    <source>
        <strain evidence="2 3">NLcol2</strain>
    </source>
</reference>
<sequence length="163" mass="17799">MNALKSRSGFTLIELMMAMLAGVVLAVTVFAMLISQHRALENNSQSLKMQRDASLALAMIGREIRQSRIEDILIDGVRFTEDPYAAGSRLDFDAAVTRTNPVSVYVSGNQLLAETPAITLVEDWLTGFTVDFTEGPAVDVALRLDAGNRVGQLLIRGTFVPRN</sequence>
<keyword evidence="3" id="KW-1185">Reference proteome</keyword>
<dbReference type="EMBL" id="JARVCO010000010">
    <property type="protein sequence ID" value="MDZ8119288.1"/>
    <property type="molecule type" value="Genomic_DNA"/>
</dbReference>
<dbReference type="NCBIfam" id="TIGR02532">
    <property type="entry name" value="IV_pilin_GFxxxE"/>
    <property type="match status" value="1"/>
</dbReference>
<protein>
    <submittedName>
        <fullName evidence="2">Prepilin-type N-terminal cleavage/methylation domain-containing protein</fullName>
    </submittedName>
</protein>